<dbReference type="SMART" id="SM00895">
    <property type="entry name" value="FCD"/>
    <property type="match status" value="1"/>
</dbReference>
<dbReference type="PANTHER" id="PTHR43537:SF5">
    <property type="entry name" value="UXU OPERON TRANSCRIPTIONAL REGULATOR"/>
    <property type="match status" value="1"/>
</dbReference>
<dbReference type="Pfam" id="PF07729">
    <property type="entry name" value="FCD"/>
    <property type="match status" value="1"/>
</dbReference>
<evidence type="ECO:0000256" key="3">
    <source>
        <dbReference type="ARBA" id="ARBA00023163"/>
    </source>
</evidence>
<dbReference type="GO" id="GO:0003700">
    <property type="term" value="F:DNA-binding transcription factor activity"/>
    <property type="evidence" value="ECO:0007669"/>
    <property type="project" value="InterPro"/>
</dbReference>
<dbReference type="InterPro" id="IPR036388">
    <property type="entry name" value="WH-like_DNA-bd_sf"/>
</dbReference>
<feature type="domain" description="HTH gntR-type" evidence="4">
    <location>
        <begin position="8"/>
        <end position="76"/>
    </location>
</feature>
<accession>A0A1U9K0G7</accession>
<evidence type="ECO:0000259" key="4">
    <source>
        <dbReference type="PROSITE" id="PS50949"/>
    </source>
</evidence>
<dbReference type="KEGG" id="phn:PAEH1_08070"/>
<keyword evidence="2" id="KW-0238">DNA-binding</keyword>
<dbReference type="Proteomes" id="UP000189369">
    <property type="component" value="Chromosome"/>
</dbReference>
<proteinExistence type="predicted"/>
<dbReference type="Gene3D" id="1.20.120.530">
    <property type="entry name" value="GntR ligand-binding domain-like"/>
    <property type="match status" value="1"/>
</dbReference>
<reference evidence="5 6" key="1">
    <citation type="submission" date="2017-01" db="EMBL/GenBank/DDBJ databases">
        <title>Complete Genome Sequence of Paenalcaligenes hominis, Isolated from a paraplegic Patient with neurogenic bladder.</title>
        <authorList>
            <person name="Mukhopadhyay R."/>
            <person name="Joaquin J."/>
            <person name="Hogue R."/>
            <person name="Kilaru A."/>
            <person name="Jospin G."/>
            <person name="Mars K."/>
            <person name="Eisen J.A."/>
            <person name="Chaturvedi V."/>
        </authorList>
    </citation>
    <scope>NUCLEOTIDE SEQUENCE [LARGE SCALE GENOMIC DNA]</scope>
    <source>
        <strain evidence="5 6">15S00501</strain>
    </source>
</reference>
<dbReference type="InterPro" id="IPR011711">
    <property type="entry name" value="GntR_C"/>
</dbReference>
<dbReference type="InterPro" id="IPR036390">
    <property type="entry name" value="WH_DNA-bd_sf"/>
</dbReference>
<dbReference type="PRINTS" id="PR00035">
    <property type="entry name" value="HTHGNTR"/>
</dbReference>
<dbReference type="GO" id="GO:0003677">
    <property type="term" value="F:DNA binding"/>
    <property type="evidence" value="ECO:0007669"/>
    <property type="project" value="UniProtKB-KW"/>
</dbReference>
<organism evidence="5 6">
    <name type="scientific">Paenalcaligenes hominis</name>
    <dbReference type="NCBI Taxonomy" id="643674"/>
    <lineage>
        <taxon>Bacteria</taxon>
        <taxon>Pseudomonadati</taxon>
        <taxon>Pseudomonadota</taxon>
        <taxon>Betaproteobacteria</taxon>
        <taxon>Burkholderiales</taxon>
        <taxon>Alcaligenaceae</taxon>
        <taxon>Paenalcaligenes</taxon>
    </lineage>
</organism>
<evidence type="ECO:0000313" key="6">
    <source>
        <dbReference type="Proteomes" id="UP000189369"/>
    </source>
</evidence>
<keyword evidence="3" id="KW-0804">Transcription</keyword>
<gene>
    <name evidence="5" type="ORF">PAEH1_08070</name>
</gene>
<keyword evidence="1" id="KW-0805">Transcription regulation</keyword>
<evidence type="ECO:0000256" key="2">
    <source>
        <dbReference type="ARBA" id="ARBA00023125"/>
    </source>
</evidence>
<dbReference type="PROSITE" id="PS50949">
    <property type="entry name" value="HTH_GNTR"/>
    <property type="match status" value="1"/>
</dbReference>
<dbReference type="SMART" id="SM00345">
    <property type="entry name" value="HTH_GNTR"/>
    <property type="match status" value="1"/>
</dbReference>
<dbReference type="PANTHER" id="PTHR43537">
    <property type="entry name" value="TRANSCRIPTIONAL REGULATOR, GNTR FAMILY"/>
    <property type="match status" value="1"/>
</dbReference>
<dbReference type="SUPFAM" id="SSF48008">
    <property type="entry name" value="GntR ligand-binding domain-like"/>
    <property type="match status" value="1"/>
</dbReference>
<dbReference type="CDD" id="cd07377">
    <property type="entry name" value="WHTH_GntR"/>
    <property type="match status" value="1"/>
</dbReference>
<dbReference type="InterPro" id="IPR008920">
    <property type="entry name" value="TF_FadR/GntR_C"/>
</dbReference>
<dbReference type="SUPFAM" id="SSF46785">
    <property type="entry name" value="Winged helix' DNA-binding domain"/>
    <property type="match status" value="1"/>
</dbReference>
<dbReference type="InterPro" id="IPR000524">
    <property type="entry name" value="Tscrpt_reg_HTH_GntR"/>
</dbReference>
<dbReference type="STRING" id="643674.PAEH1_08070"/>
<evidence type="ECO:0000313" key="5">
    <source>
        <dbReference type="EMBL" id="AQS51526.1"/>
    </source>
</evidence>
<name>A0A1U9K0G7_9BURK</name>
<dbReference type="OrthoDB" id="5450856at2"/>
<dbReference type="AlphaFoldDB" id="A0A1U9K0G7"/>
<dbReference type="Pfam" id="PF00392">
    <property type="entry name" value="GntR"/>
    <property type="match status" value="1"/>
</dbReference>
<sequence length="231" mass="26292">MNTPPSPLRRSGEVLETLRILLESPDYPPGTKLTPERELALMLNTSRRALREALYVLESEGKIERAPGRGTIVLDPENKEFLIQSVLHHTSPLEILDARYMLEPALAAAAAVHASPYDLARIQQYFDKTLDAATHSEWEKWDALFHNSLGAASNNPILKHFYDVLTHARTSTEWGKLRKKTLTEKKRLHYIHQHQEIIDAIKSRNAEQAALAMRLHLTSVRNSLLKVLLRN</sequence>
<dbReference type="Gene3D" id="1.10.10.10">
    <property type="entry name" value="Winged helix-like DNA-binding domain superfamily/Winged helix DNA-binding domain"/>
    <property type="match status" value="1"/>
</dbReference>
<protein>
    <recommendedName>
        <fullName evidence="4">HTH gntR-type domain-containing protein</fullName>
    </recommendedName>
</protein>
<evidence type="ECO:0000256" key="1">
    <source>
        <dbReference type="ARBA" id="ARBA00023015"/>
    </source>
</evidence>
<dbReference type="EMBL" id="CP019697">
    <property type="protein sequence ID" value="AQS51526.1"/>
    <property type="molecule type" value="Genomic_DNA"/>
</dbReference>